<dbReference type="Proteomes" id="UP000593566">
    <property type="component" value="Unassembled WGS sequence"/>
</dbReference>
<feature type="compositionally biased region" description="Polar residues" evidence="1">
    <location>
        <begin position="56"/>
        <end position="66"/>
    </location>
</feature>
<dbReference type="AlphaFoldDB" id="A0A8H6FGJ0"/>
<reference evidence="2 3" key="1">
    <citation type="journal article" date="2020" name="Genomics">
        <title>Complete, high-quality genomes from long-read metagenomic sequencing of two wolf lichen thalli reveals enigmatic genome architecture.</title>
        <authorList>
            <person name="McKenzie S.K."/>
            <person name="Walston R.F."/>
            <person name="Allen J.L."/>
        </authorList>
    </citation>
    <scope>NUCLEOTIDE SEQUENCE [LARGE SCALE GENOMIC DNA]</scope>
    <source>
        <strain evidence="2">WasteWater1</strain>
    </source>
</reference>
<dbReference type="GeneID" id="59336866"/>
<proteinExistence type="predicted"/>
<accession>A0A8H6FGJ0</accession>
<name>A0A8H6FGJ0_9LECA</name>
<dbReference type="EMBL" id="JACCJB010000005">
    <property type="protein sequence ID" value="KAF6227029.1"/>
    <property type="molecule type" value="Genomic_DNA"/>
</dbReference>
<evidence type="ECO:0000313" key="3">
    <source>
        <dbReference type="Proteomes" id="UP000593566"/>
    </source>
</evidence>
<feature type="region of interest" description="Disordered" evidence="1">
    <location>
        <begin position="51"/>
        <end position="137"/>
    </location>
</feature>
<protein>
    <submittedName>
        <fullName evidence="2">Uncharacterized protein</fullName>
    </submittedName>
</protein>
<evidence type="ECO:0000256" key="1">
    <source>
        <dbReference type="SAM" id="MobiDB-lite"/>
    </source>
</evidence>
<sequence>MSTTTTDQKQQRMSELEAMTQRIILSMTTTVTTTVATHMAAMEERIVTRIAEARSRPSSPTIPLSHSTTQSTTQPSTKPVTQPVTQPSTKPVTQPVTQPAHQSTQSATLPEHSVKQEEEQCGTENTAESTAEKASGNKATIIKNTAQLSMIPRQVATQQAENDTAIWPIIPTVLMWYITAMTTQEKDLLRRSQPNHYGYSNWTSADKDHIGRCIFGRIETLSLRQEISRDAHH</sequence>
<evidence type="ECO:0000313" key="2">
    <source>
        <dbReference type="EMBL" id="KAF6227029.1"/>
    </source>
</evidence>
<comment type="caution">
    <text evidence="2">The sequence shown here is derived from an EMBL/GenBank/DDBJ whole genome shotgun (WGS) entry which is preliminary data.</text>
</comment>
<feature type="compositionally biased region" description="Low complexity" evidence="1">
    <location>
        <begin position="67"/>
        <end position="99"/>
    </location>
</feature>
<organism evidence="2 3">
    <name type="scientific">Letharia lupina</name>
    <dbReference type="NCBI Taxonomy" id="560253"/>
    <lineage>
        <taxon>Eukaryota</taxon>
        <taxon>Fungi</taxon>
        <taxon>Dikarya</taxon>
        <taxon>Ascomycota</taxon>
        <taxon>Pezizomycotina</taxon>
        <taxon>Lecanoromycetes</taxon>
        <taxon>OSLEUM clade</taxon>
        <taxon>Lecanoromycetidae</taxon>
        <taxon>Lecanorales</taxon>
        <taxon>Lecanorineae</taxon>
        <taxon>Parmeliaceae</taxon>
        <taxon>Letharia</taxon>
    </lineage>
</organism>
<keyword evidence="3" id="KW-1185">Reference proteome</keyword>
<dbReference type="RefSeq" id="XP_037155337.1">
    <property type="nucleotide sequence ID" value="XM_037299336.1"/>
</dbReference>
<gene>
    <name evidence="2" type="ORF">HO133_008470</name>
</gene>